<sequence>MKKFGPEYWDKHGLYKAPLGFILTLMVLMRGYVIWILAAISRRPELDIMTLFYRDKQHFFVALAIASIALPTVVLYFLRRPDAKPFLGRVWRFMKWPVVLCAIVDLSWLIWLASQSYFAFSNFIAIQAMLLLWVILYLINSRYLSVFFNDWPEPIEPQANK</sequence>
<feature type="transmembrane region" description="Helical" evidence="1">
    <location>
        <begin position="21"/>
        <end position="40"/>
    </location>
</feature>
<keyword evidence="1" id="KW-0472">Membrane</keyword>
<evidence type="ECO:0000313" key="2">
    <source>
        <dbReference type="EMBL" id="OUL59570.1"/>
    </source>
</evidence>
<comment type="caution">
    <text evidence="2">The sequence shown here is derived from an EMBL/GenBank/DDBJ whole genome shotgun (WGS) entry which is preliminary data.</text>
</comment>
<dbReference type="RefSeq" id="WP_086742960.1">
    <property type="nucleotide sequence ID" value="NZ_MWPV01000001.1"/>
</dbReference>
<dbReference type="OrthoDB" id="6314776at2"/>
<evidence type="ECO:0000256" key="1">
    <source>
        <dbReference type="SAM" id="Phobius"/>
    </source>
</evidence>
<dbReference type="EMBL" id="MWPV01000001">
    <property type="protein sequence ID" value="OUL59570.1"/>
    <property type="molecule type" value="Genomic_DNA"/>
</dbReference>
<dbReference type="Proteomes" id="UP000194841">
    <property type="component" value="Unassembled WGS sequence"/>
</dbReference>
<evidence type="ECO:0000313" key="3">
    <source>
        <dbReference type="Proteomes" id="UP000194841"/>
    </source>
</evidence>
<name>A0A244CVB3_PSEDV</name>
<proteinExistence type="predicted"/>
<keyword evidence="1" id="KW-1133">Transmembrane helix</keyword>
<keyword evidence="3" id="KW-1185">Reference proteome</keyword>
<evidence type="ECO:0008006" key="4">
    <source>
        <dbReference type="Google" id="ProtNLM"/>
    </source>
</evidence>
<feature type="transmembrane region" description="Helical" evidence="1">
    <location>
        <begin position="90"/>
        <end position="111"/>
    </location>
</feature>
<feature type="transmembrane region" description="Helical" evidence="1">
    <location>
        <begin position="117"/>
        <end position="139"/>
    </location>
</feature>
<accession>A0A244CVB3</accession>
<reference evidence="2 3" key="1">
    <citation type="submission" date="2017-02" db="EMBL/GenBank/DDBJ databases">
        <title>Pseudoalteromonas ulvae TC14 Genome.</title>
        <authorList>
            <person name="Molmeret M."/>
        </authorList>
    </citation>
    <scope>NUCLEOTIDE SEQUENCE [LARGE SCALE GENOMIC DNA]</scope>
    <source>
        <strain evidence="2">TC14</strain>
    </source>
</reference>
<dbReference type="AlphaFoldDB" id="A0A244CVB3"/>
<organism evidence="2 3">
    <name type="scientific">Pseudoalteromonas ulvae</name>
    <dbReference type="NCBI Taxonomy" id="107327"/>
    <lineage>
        <taxon>Bacteria</taxon>
        <taxon>Pseudomonadati</taxon>
        <taxon>Pseudomonadota</taxon>
        <taxon>Gammaproteobacteria</taxon>
        <taxon>Alteromonadales</taxon>
        <taxon>Pseudoalteromonadaceae</taxon>
        <taxon>Pseudoalteromonas</taxon>
    </lineage>
</organism>
<dbReference type="Pfam" id="PF11143">
    <property type="entry name" value="DUF2919"/>
    <property type="match status" value="1"/>
</dbReference>
<feature type="transmembrane region" description="Helical" evidence="1">
    <location>
        <begin position="60"/>
        <end position="78"/>
    </location>
</feature>
<gene>
    <name evidence="2" type="ORF">B1199_04755</name>
</gene>
<protein>
    <recommendedName>
        <fullName evidence="4">DUF2919 domain-containing protein</fullName>
    </recommendedName>
</protein>
<dbReference type="InterPro" id="IPR021318">
    <property type="entry name" value="DUF2919"/>
</dbReference>
<keyword evidence="1" id="KW-0812">Transmembrane</keyword>